<evidence type="ECO:0000313" key="1">
    <source>
        <dbReference type="EMBL" id="KAJ3214999.1"/>
    </source>
</evidence>
<dbReference type="Proteomes" id="UP001211065">
    <property type="component" value="Unassembled WGS sequence"/>
</dbReference>
<name>A0AAD5U115_9FUNG</name>
<dbReference type="AlphaFoldDB" id="A0AAD5U115"/>
<protein>
    <submittedName>
        <fullName evidence="1">Uncharacterized protein</fullName>
    </submittedName>
</protein>
<proteinExistence type="predicted"/>
<dbReference type="EMBL" id="JADGJW010000577">
    <property type="protein sequence ID" value="KAJ3214999.1"/>
    <property type="molecule type" value="Genomic_DNA"/>
</dbReference>
<evidence type="ECO:0000313" key="2">
    <source>
        <dbReference type="Proteomes" id="UP001211065"/>
    </source>
</evidence>
<keyword evidence="2" id="KW-1185">Reference proteome</keyword>
<gene>
    <name evidence="1" type="ORF">HK099_006565</name>
</gene>
<sequence>MRTSVFFPPIDIKLKISNTASNKVAVNNLSDSELNKKTFSSLNNKAKSFTSENIQLPKLNLLEKDNFLGKKNFRKVLRNDMFYSHKLPKPLRVRMSGIEFQRSLVLEKKSIEIALEKQKENEQLALKFHLRLLNPLSYREG</sequence>
<accession>A0AAD5U115</accession>
<reference evidence="1" key="1">
    <citation type="submission" date="2020-05" db="EMBL/GenBank/DDBJ databases">
        <title>Phylogenomic resolution of chytrid fungi.</title>
        <authorList>
            <person name="Stajich J.E."/>
            <person name="Amses K."/>
            <person name="Simmons R."/>
            <person name="Seto K."/>
            <person name="Myers J."/>
            <person name="Bonds A."/>
            <person name="Quandt C.A."/>
            <person name="Barry K."/>
            <person name="Liu P."/>
            <person name="Grigoriev I."/>
            <person name="Longcore J.E."/>
            <person name="James T.Y."/>
        </authorList>
    </citation>
    <scope>NUCLEOTIDE SEQUENCE</scope>
    <source>
        <strain evidence="1">JEL0476</strain>
    </source>
</reference>
<organism evidence="1 2">
    <name type="scientific">Clydaea vesicula</name>
    <dbReference type="NCBI Taxonomy" id="447962"/>
    <lineage>
        <taxon>Eukaryota</taxon>
        <taxon>Fungi</taxon>
        <taxon>Fungi incertae sedis</taxon>
        <taxon>Chytridiomycota</taxon>
        <taxon>Chytridiomycota incertae sedis</taxon>
        <taxon>Chytridiomycetes</taxon>
        <taxon>Lobulomycetales</taxon>
        <taxon>Lobulomycetaceae</taxon>
        <taxon>Clydaea</taxon>
    </lineage>
</organism>
<comment type="caution">
    <text evidence="1">The sequence shown here is derived from an EMBL/GenBank/DDBJ whole genome shotgun (WGS) entry which is preliminary data.</text>
</comment>